<dbReference type="EMBL" id="ML143449">
    <property type="protein sequence ID" value="TBU26171.1"/>
    <property type="molecule type" value="Genomic_DNA"/>
</dbReference>
<dbReference type="OrthoDB" id="2687259at2759"/>
<organism evidence="1">
    <name type="scientific">Dichomitus squalens</name>
    <dbReference type="NCBI Taxonomy" id="114155"/>
    <lineage>
        <taxon>Eukaryota</taxon>
        <taxon>Fungi</taxon>
        <taxon>Dikarya</taxon>
        <taxon>Basidiomycota</taxon>
        <taxon>Agaricomycotina</taxon>
        <taxon>Agaricomycetes</taxon>
        <taxon>Polyporales</taxon>
        <taxon>Polyporaceae</taxon>
        <taxon>Dichomitus</taxon>
    </lineage>
</organism>
<dbReference type="AlphaFoldDB" id="A0A4Q9MJF9"/>
<gene>
    <name evidence="1" type="ORF">BD311DRAFT_849925</name>
</gene>
<dbReference type="Proteomes" id="UP000292957">
    <property type="component" value="Unassembled WGS sequence"/>
</dbReference>
<protein>
    <submittedName>
        <fullName evidence="1">Uncharacterized protein</fullName>
    </submittedName>
</protein>
<sequence length="333" mass="38919">QGELEHRHVKRFYARTNKIAYEIQIARKERKRSLLASIRENDPFKPLSMLRHDRKSAKIASDEVHDRSVHTDACKAAQASDLSPPSEHHVVPKSQRDGFNIWDFLDDHEADPAIEDFALLLHEHLVRRLLGLGEAPDDGFSDEQTGGIRILEDRIYQHKTIRINYTTYDMRRDQDTINPRTHADVMLLCSDDNDNDNDPYWYARVLNVFHAHVRYAGPGHTRATQKWQRIEFVWVRWFERDLSYKAGFQHRRLPRLQFLDANDPDNVSFSFADPEDILRAAYLIPAFEHGGTTELLGPSRLARRLKDDGGDDDDWCYFHVCMYVHNWSLLTIC</sequence>
<accession>A0A4Q9MJF9</accession>
<name>A0A4Q9MJF9_9APHY</name>
<proteinExistence type="predicted"/>
<feature type="non-terminal residue" evidence="1">
    <location>
        <position position="1"/>
    </location>
</feature>
<evidence type="ECO:0000313" key="1">
    <source>
        <dbReference type="EMBL" id="TBU26171.1"/>
    </source>
</evidence>
<reference evidence="1" key="1">
    <citation type="submission" date="2019-01" db="EMBL/GenBank/DDBJ databases">
        <title>Draft genome sequences of three monokaryotic isolates of the white-rot basidiomycete fungus Dichomitus squalens.</title>
        <authorList>
            <consortium name="DOE Joint Genome Institute"/>
            <person name="Lopez S.C."/>
            <person name="Andreopoulos B."/>
            <person name="Pangilinan J."/>
            <person name="Lipzen A."/>
            <person name="Riley R."/>
            <person name="Ahrendt S."/>
            <person name="Ng V."/>
            <person name="Barry K."/>
            <person name="Daum C."/>
            <person name="Grigoriev I.V."/>
            <person name="Hilden K.S."/>
            <person name="Makela M.R."/>
            <person name="de Vries R.P."/>
        </authorList>
    </citation>
    <scope>NUCLEOTIDE SEQUENCE [LARGE SCALE GENOMIC DNA]</scope>
    <source>
        <strain evidence="1">OM18370.1</strain>
    </source>
</reference>